<dbReference type="GO" id="GO:0016020">
    <property type="term" value="C:membrane"/>
    <property type="evidence" value="ECO:0007669"/>
    <property type="project" value="UniProtKB-SubCell"/>
</dbReference>
<keyword evidence="4 6" id="KW-1133">Transmembrane helix</keyword>
<comment type="caution">
    <text evidence="7">The sequence shown here is derived from an EMBL/GenBank/DDBJ whole genome shotgun (WGS) entry which is preliminary data.</text>
</comment>
<evidence type="ECO:0000256" key="5">
    <source>
        <dbReference type="ARBA" id="ARBA00023136"/>
    </source>
</evidence>
<dbReference type="PANTHER" id="PTHR15860:SF0">
    <property type="entry name" value="LP20373P"/>
    <property type="match status" value="1"/>
</dbReference>
<proteinExistence type="predicted"/>
<keyword evidence="3" id="KW-0833">Ubl conjugation pathway</keyword>
<dbReference type="InterPro" id="IPR044235">
    <property type="entry name" value="RNFT1/2"/>
</dbReference>
<feature type="non-terminal residue" evidence="7">
    <location>
        <position position="81"/>
    </location>
</feature>
<dbReference type="GO" id="GO:0061630">
    <property type="term" value="F:ubiquitin protein ligase activity"/>
    <property type="evidence" value="ECO:0007669"/>
    <property type="project" value="InterPro"/>
</dbReference>
<organism evidence="7 8">
    <name type="scientific">Taxus chinensis</name>
    <name type="common">Chinese yew</name>
    <name type="synonym">Taxus wallichiana var. chinensis</name>
    <dbReference type="NCBI Taxonomy" id="29808"/>
    <lineage>
        <taxon>Eukaryota</taxon>
        <taxon>Viridiplantae</taxon>
        <taxon>Streptophyta</taxon>
        <taxon>Embryophyta</taxon>
        <taxon>Tracheophyta</taxon>
        <taxon>Spermatophyta</taxon>
        <taxon>Pinopsida</taxon>
        <taxon>Pinidae</taxon>
        <taxon>Conifers II</taxon>
        <taxon>Cupressales</taxon>
        <taxon>Taxaceae</taxon>
        <taxon>Taxus</taxon>
    </lineage>
</organism>
<dbReference type="EMBL" id="JAHRHJ020000006">
    <property type="protein sequence ID" value="KAH9310359.1"/>
    <property type="molecule type" value="Genomic_DNA"/>
</dbReference>
<evidence type="ECO:0000256" key="6">
    <source>
        <dbReference type="SAM" id="Phobius"/>
    </source>
</evidence>
<keyword evidence="5 6" id="KW-0472">Membrane</keyword>
<evidence type="ECO:0000256" key="4">
    <source>
        <dbReference type="ARBA" id="ARBA00022989"/>
    </source>
</evidence>
<dbReference type="PANTHER" id="PTHR15860">
    <property type="entry name" value="UNCHARACTERIZED RING FINGER-CONTAINING PROTEIN"/>
    <property type="match status" value="1"/>
</dbReference>
<comment type="subcellular location">
    <subcellularLocation>
        <location evidence="1">Membrane</location>
        <topology evidence="1">Multi-pass membrane protein</topology>
    </subcellularLocation>
</comment>
<gene>
    <name evidence="7" type="ORF">KI387_025394</name>
</gene>
<reference evidence="7 8" key="1">
    <citation type="journal article" date="2021" name="Nat. Plants">
        <title>The Taxus genome provides insights into paclitaxel biosynthesis.</title>
        <authorList>
            <person name="Xiong X."/>
            <person name="Gou J."/>
            <person name="Liao Q."/>
            <person name="Li Y."/>
            <person name="Zhou Q."/>
            <person name="Bi G."/>
            <person name="Li C."/>
            <person name="Du R."/>
            <person name="Wang X."/>
            <person name="Sun T."/>
            <person name="Guo L."/>
            <person name="Liang H."/>
            <person name="Lu P."/>
            <person name="Wu Y."/>
            <person name="Zhang Z."/>
            <person name="Ro D.K."/>
            <person name="Shang Y."/>
            <person name="Huang S."/>
            <person name="Yan J."/>
        </authorList>
    </citation>
    <scope>NUCLEOTIDE SEQUENCE [LARGE SCALE GENOMIC DNA]</scope>
    <source>
        <strain evidence="7">Ta-2019</strain>
    </source>
</reference>
<protein>
    <submittedName>
        <fullName evidence="7">Uncharacterized protein</fullName>
    </submittedName>
</protein>
<evidence type="ECO:0000313" key="7">
    <source>
        <dbReference type="EMBL" id="KAH9310359.1"/>
    </source>
</evidence>
<evidence type="ECO:0000256" key="2">
    <source>
        <dbReference type="ARBA" id="ARBA00022692"/>
    </source>
</evidence>
<feature type="transmembrane region" description="Helical" evidence="6">
    <location>
        <begin position="30"/>
        <end position="51"/>
    </location>
</feature>
<dbReference type="AlphaFoldDB" id="A0AA38FU37"/>
<dbReference type="OMA" id="ICNPLLM"/>
<keyword evidence="8" id="KW-1185">Reference proteome</keyword>
<keyword evidence="2 6" id="KW-0812">Transmembrane</keyword>
<name>A0AA38FU37_TAXCH</name>
<evidence type="ECO:0000313" key="8">
    <source>
        <dbReference type="Proteomes" id="UP000824469"/>
    </source>
</evidence>
<dbReference type="Proteomes" id="UP000824469">
    <property type="component" value="Unassembled WGS sequence"/>
</dbReference>
<dbReference type="GO" id="GO:1904294">
    <property type="term" value="P:positive regulation of ERAD pathway"/>
    <property type="evidence" value="ECO:0007669"/>
    <property type="project" value="InterPro"/>
</dbReference>
<evidence type="ECO:0000256" key="1">
    <source>
        <dbReference type="ARBA" id="ARBA00004141"/>
    </source>
</evidence>
<sequence length="81" mass="9500">FFVTFWIAAVMIKSNDVLRKQTALKGERKISVLIGIILVFVVHVVGIYWWYRNVDLLYPLVMLPPKNIPPFWHAMFIIVVN</sequence>
<accession>A0AA38FU37</accession>
<evidence type="ECO:0000256" key="3">
    <source>
        <dbReference type="ARBA" id="ARBA00022786"/>
    </source>
</evidence>
<feature type="non-terminal residue" evidence="7">
    <location>
        <position position="1"/>
    </location>
</feature>